<feature type="transmembrane region" description="Helical" evidence="6">
    <location>
        <begin position="289"/>
        <end position="305"/>
    </location>
</feature>
<proteinExistence type="predicted"/>
<evidence type="ECO:0000313" key="7">
    <source>
        <dbReference type="EMBL" id="MFD2597602.1"/>
    </source>
</evidence>
<feature type="transmembrane region" description="Helical" evidence="6">
    <location>
        <begin position="7"/>
        <end position="26"/>
    </location>
</feature>
<feature type="transmembrane region" description="Helical" evidence="6">
    <location>
        <begin position="224"/>
        <end position="250"/>
    </location>
</feature>
<dbReference type="InterPro" id="IPR022791">
    <property type="entry name" value="L-PG_synthase/AglD"/>
</dbReference>
<name>A0ABW5NHD8_9SPHI</name>
<evidence type="ECO:0000313" key="8">
    <source>
        <dbReference type="Proteomes" id="UP001597393"/>
    </source>
</evidence>
<comment type="subcellular location">
    <subcellularLocation>
        <location evidence="1">Cell membrane</location>
        <topology evidence="1">Multi-pass membrane protein</topology>
    </subcellularLocation>
</comment>
<gene>
    <name evidence="7" type="ORF">ACFSQ3_01455</name>
</gene>
<keyword evidence="8" id="KW-1185">Reference proteome</keyword>
<feature type="transmembrane region" description="Helical" evidence="6">
    <location>
        <begin position="311"/>
        <end position="327"/>
    </location>
</feature>
<dbReference type="PANTHER" id="PTHR39087:SF2">
    <property type="entry name" value="UPF0104 MEMBRANE PROTEIN MJ1595"/>
    <property type="match status" value="1"/>
</dbReference>
<evidence type="ECO:0000256" key="2">
    <source>
        <dbReference type="ARBA" id="ARBA00022475"/>
    </source>
</evidence>
<keyword evidence="4 6" id="KW-1133">Transmembrane helix</keyword>
<protein>
    <submittedName>
        <fullName evidence="7">Lysylphosphatidylglycerol synthase transmembrane domain-containing protein</fullName>
    </submittedName>
</protein>
<feature type="transmembrane region" description="Helical" evidence="6">
    <location>
        <begin position="128"/>
        <end position="147"/>
    </location>
</feature>
<keyword evidence="2" id="KW-1003">Cell membrane</keyword>
<evidence type="ECO:0000256" key="6">
    <source>
        <dbReference type="SAM" id="Phobius"/>
    </source>
</evidence>
<evidence type="ECO:0000256" key="1">
    <source>
        <dbReference type="ARBA" id="ARBA00004651"/>
    </source>
</evidence>
<sequence length="338" mass="38347">MDRRSKLIRWFKLFILVAVCVSIGLFCYQTNFRAVASTLKQVGAKALLVFPLTAFAYLLGTLSWRVFLGKQKNKLGLLKLFFVRQIGETIGLFNPTSIVGGDLTKIYYLRDVGVDESVAKNSVISSRITMVLSQILLANIAVIWLLANSLRQPWPTALFYTLSILAISFIFVQFGLFYWLNRSDSSSNIAAQQNEKQTIFALWKIRLKQILNDIKSDFQSDKRAFFLSYILSAFHWIFGSLEFYLILHFLGIDITLMHSILLDMGVILVKSVGAFIPGQIGIEELGNKLVLLSIGISATSIWISVSLLRRFRQLIWTAIALIAYLFLPKQNRSYAFSK</sequence>
<dbReference type="Proteomes" id="UP001597393">
    <property type="component" value="Unassembled WGS sequence"/>
</dbReference>
<dbReference type="EMBL" id="JBHUMA010000004">
    <property type="protein sequence ID" value="MFD2597602.1"/>
    <property type="molecule type" value="Genomic_DNA"/>
</dbReference>
<evidence type="ECO:0000256" key="4">
    <source>
        <dbReference type="ARBA" id="ARBA00022989"/>
    </source>
</evidence>
<feature type="transmembrane region" description="Helical" evidence="6">
    <location>
        <begin position="256"/>
        <end position="277"/>
    </location>
</feature>
<reference evidence="8" key="1">
    <citation type="journal article" date="2019" name="Int. J. Syst. Evol. Microbiol.">
        <title>The Global Catalogue of Microorganisms (GCM) 10K type strain sequencing project: providing services to taxonomists for standard genome sequencing and annotation.</title>
        <authorList>
            <consortium name="The Broad Institute Genomics Platform"/>
            <consortium name="The Broad Institute Genome Sequencing Center for Infectious Disease"/>
            <person name="Wu L."/>
            <person name="Ma J."/>
        </authorList>
    </citation>
    <scope>NUCLEOTIDE SEQUENCE [LARGE SCALE GENOMIC DNA]</scope>
    <source>
        <strain evidence="8">KCTC 42248</strain>
    </source>
</reference>
<comment type="caution">
    <text evidence="7">The sequence shown here is derived from an EMBL/GenBank/DDBJ whole genome shotgun (WGS) entry which is preliminary data.</text>
</comment>
<dbReference type="PANTHER" id="PTHR39087">
    <property type="entry name" value="UPF0104 MEMBRANE PROTEIN MJ1595"/>
    <property type="match status" value="1"/>
</dbReference>
<evidence type="ECO:0000256" key="5">
    <source>
        <dbReference type="ARBA" id="ARBA00023136"/>
    </source>
</evidence>
<dbReference type="RefSeq" id="WP_380866867.1">
    <property type="nucleotide sequence ID" value="NZ_JBHUMA010000004.1"/>
</dbReference>
<keyword evidence="3 6" id="KW-0812">Transmembrane</keyword>
<keyword evidence="5 6" id="KW-0472">Membrane</keyword>
<organism evidence="7 8">
    <name type="scientific">Sphingobacterium corticis</name>
    <dbReference type="NCBI Taxonomy" id="1812823"/>
    <lineage>
        <taxon>Bacteria</taxon>
        <taxon>Pseudomonadati</taxon>
        <taxon>Bacteroidota</taxon>
        <taxon>Sphingobacteriia</taxon>
        <taxon>Sphingobacteriales</taxon>
        <taxon>Sphingobacteriaceae</taxon>
        <taxon>Sphingobacterium</taxon>
    </lineage>
</organism>
<feature type="transmembrane region" description="Helical" evidence="6">
    <location>
        <begin position="46"/>
        <end position="68"/>
    </location>
</feature>
<dbReference type="Pfam" id="PF03706">
    <property type="entry name" value="LPG_synthase_TM"/>
    <property type="match status" value="1"/>
</dbReference>
<feature type="transmembrane region" description="Helical" evidence="6">
    <location>
        <begin position="159"/>
        <end position="180"/>
    </location>
</feature>
<accession>A0ABW5NHD8</accession>
<evidence type="ECO:0000256" key="3">
    <source>
        <dbReference type="ARBA" id="ARBA00022692"/>
    </source>
</evidence>